<sequence length="116" mass="14199">MKKKNLITSRRELRQNLTPAEAQLWKYIQKKQLAGRKFRRQHQIENYIVDFYCAKEKIIIELDGEIHFNTVNREQDYLRDKHLMKLGYKVLRFENKQVFEDLKQILNEIESNFKNV</sequence>
<keyword evidence="2" id="KW-0489">Methyltransferase</keyword>
<evidence type="ECO:0000259" key="1">
    <source>
        <dbReference type="Pfam" id="PF04480"/>
    </source>
</evidence>
<accession>A0A1V6LUV2</accession>
<dbReference type="PANTHER" id="PTHR38590">
    <property type="entry name" value="BLL0828 PROTEIN"/>
    <property type="match status" value="1"/>
</dbReference>
<keyword evidence="3" id="KW-1185">Reference proteome</keyword>
<dbReference type="InterPro" id="IPR007569">
    <property type="entry name" value="DUF559"/>
</dbReference>
<dbReference type="GO" id="GO:0032259">
    <property type="term" value="P:methylation"/>
    <property type="evidence" value="ECO:0007669"/>
    <property type="project" value="UniProtKB-KW"/>
</dbReference>
<dbReference type="AlphaFoldDB" id="A0A1V6LUV2"/>
<dbReference type="PANTHER" id="PTHR38590:SF1">
    <property type="entry name" value="BLL0828 PROTEIN"/>
    <property type="match status" value="1"/>
</dbReference>
<dbReference type="CDD" id="cd01038">
    <property type="entry name" value="Endonuclease_DUF559"/>
    <property type="match status" value="1"/>
</dbReference>
<evidence type="ECO:0000313" key="3">
    <source>
        <dbReference type="Proteomes" id="UP000191680"/>
    </source>
</evidence>
<protein>
    <submittedName>
        <fullName evidence="2">Cytosine methyltransferase</fullName>
    </submittedName>
</protein>
<dbReference type="InterPro" id="IPR047216">
    <property type="entry name" value="Endonuclease_DUF559_bact"/>
</dbReference>
<dbReference type="Gene3D" id="3.40.960.10">
    <property type="entry name" value="VSR Endonuclease"/>
    <property type="match status" value="1"/>
</dbReference>
<proteinExistence type="predicted"/>
<organism evidence="2 3">
    <name type="scientific">Croceivirga radicis</name>
    <dbReference type="NCBI Taxonomy" id="1929488"/>
    <lineage>
        <taxon>Bacteria</taxon>
        <taxon>Pseudomonadati</taxon>
        <taxon>Bacteroidota</taxon>
        <taxon>Flavobacteriia</taxon>
        <taxon>Flavobacteriales</taxon>
        <taxon>Flavobacteriaceae</taxon>
        <taxon>Croceivirga</taxon>
    </lineage>
</organism>
<gene>
    <name evidence="2" type="ORF">BUL40_02970</name>
</gene>
<evidence type="ECO:0000313" key="2">
    <source>
        <dbReference type="EMBL" id="OQD43954.1"/>
    </source>
</evidence>
<dbReference type="GO" id="GO:0008168">
    <property type="term" value="F:methyltransferase activity"/>
    <property type="evidence" value="ECO:0007669"/>
    <property type="project" value="UniProtKB-KW"/>
</dbReference>
<comment type="caution">
    <text evidence="2">The sequence shown here is derived from an EMBL/GenBank/DDBJ whole genome shotgun (WGS) entry which is preliminary data.</text>
</comment>
<name>A0A1V6LUV2_9FLAO</name>
<dbReference type="Proteomes" id="UP000191680">
    <property type="component" value="Unassembled WGS sequence"/>
</dbReference>
<dbReference type="Pfam" id="PF04480">
    <property type="entry name" value="DUF559"/>
    <property type="match status" value="1"/>
</dbReference>
<reference evidence="2 3" key="1">
    <citation type="submission" date="2016-12" db="EMBL/GenBank/DDBJ databases">
        <authorList>
            <person name="Song W.-J."/>
            <person name="Kurnit D.M."/>
        </authorList>
    </citation>
    <scope>NUCLEOTIDE SEQUENCE [LARGE SCALE GENOMIC DNA]</scope>
    <source>
        <strain evidence="2 3">HSG9</strain>
    </source>
</reference>
<dbReference type="SUPFAM" id="SSF52980">
    <property type="entry name" value="Restriction endonuclease-like"/>
    <property type="match status" value="1"/>
</dbReference>
<dbReference type="EMBL" id="MTBC01000002">
    <property type="protein sequence ID" value="OQD43954.1"/>
    <property type="molecule type" value="Genomic_DNA"/>
</dbReference>
<feature type="domain" description="DUF559" evidence="1">
    <location>
        <begin position="8"/>
        <end position="111"/>
    </location>
</feature>
<dbReference type="RefSeq" id="WP_244901811.1">
    <property type="nucleotide sequence ID" value="NZ_MTBC01000002.1"/>
</dbReference>
<dbReference type="InterPro" id="IPR011335">
    <property type="entry name" value="Restrct_endonuc-II-like"/>
</dbReference>
<keyword evidence="2" id="KW-0808">Transferase</keyword>